<comment type="caution">
    <text evidence="2">The sequence shown here is derived from an EMBL/GenBank/DDBJ whole genome shotgun (WGS) entry which is preliminary data.</text>
</comment>
<dbReference type="AlphaFoldDB" id="B9XI87"/>
<keyword evidence="1" id="KW-1133">Transmembrane helix</keyword>
<gene>
    <name evidence="2" type="ORF">Cflav_PD3318</name>
</gene>
<protein>
    <submittedName>
        <fullName evidence="2">Uncharacterized protein</fullName>
    </submittedName>
</protein>
<evidence type="ECO:0000313" key="2">
    <source>
        <dbReference type="EMBL" id="EEF60348.1"/>
    </source>
</evidence>
<name>B9XI87_PEDPL</name>
<organism evidence="2 3">
    <name type="scientific">Pedosphaera parvula (strain Ellin514)</name>
    <dbReference type="NCBI Taxonomy" id="320771"/>
    <lineage>
        <taxon>Bacteria</taxon>
        <taxon>Pseudomonadati</taxon>
        <taxon>Verrucomicrobiota</taxon>
        <taxon>Pedosphaerae</taxon>
        <taxon>Pedosphaerales</taxon>
        <taxon>Pedosphaeraceae</taxon>
        <taxon>Pedosphaera</taxon>
    </lineage>
</organism>
<feature type="transmembrane region" description="Helical" evidence="1">
    <location>
        <begin position="84"/>
        <end position="108"/>
    </location>
</feature>
<feature type="transmembrane region" description="Helical" evidence="1">
    <location>
        <begin position="52"/>
        <end position="72"/>
    </location>
</feature>
<keyword evidence="1" id="KW-0812">Transmembrane</keyword>
<reference evidence="2 3" key="1">
    <citation type="journal article" date="2011" name="J. Bacteriol.">
        <title>Genome sequence of 'Pedosphaera parvula' Ellin514, an aerobic Verrucomicrobial isolate from pasture soil.</title>
        <authorList>
            <person name="Kant R."/>
            <person name="van Passel M.W."/>
            <person name="Sangwan P."/>
            <person name="Palva A."/>
            <person name="Lucas S."/>
            <person name="Copeland A."/>
            <person name="Lapidus A."/>
            <person name="Glavina Del Rio T."/>
            <person name="Dalin E."/>
            <person name="Tice H."/>
            <person name="Bruce D."/>
            <person name="Goodwin L."/>
            <person name="Pitluck S."/>
            <person name="Chertkov O."/>
            <person name="Larimer F.W."/>
            <person name="Land M.L."/>
            <person name="Hauser L."/>
            <person name="Brettin T.S."/>
            <person name="Detter J.C."/>
            <person name="Han S."/>
            <person name="de Vos W.M."/>
            <person name="Janssen P.H."/>
            <person name="Smidt H."/>
        </authorList>
    </citation>
    <scope>NUCLEOTIDE SEQUENCE [LARGE SCALE GENOMIC DNA]</scope>
    <source>
        <strain evidence="2 3">Ellin514</strain>
    </source>
</reference>
<sequence precursor="true">MMSPSLLRIAKLRTKDLLALLIFGCFLCLLGLAVLSVMPPKGAYLIEQMDSGIGVFVTGASLLLSLLGLGFLKSKQAAHSDRFVIFSGFVVSLVPAACILWTFLSAWFAPLPYHVYASDAKRIAAGMTKAQVVQKIGSPRGSSVGEHKMRLTYDLQIAWGSSGRQFFVDFIDDKVVSAKIVRYGGEVDDDFFVSDAVKDLIKGKALNR</sequence>
<keyword evidence="1" id="KW-0472">Membrane</keyword>
<evidence type="ECO:0000313" key="3">
    <source>
        <dbReference type="Proteomes" id="UP000003688"/>
    </source>
</evidence>
<keyword evidence="3" id="KW-1185">Reference proteome</keyword>
<proteinExistence type="predicted"/>
<accession>B9XI87</accession>
<dbReference type="EMBL" id="ABOX02000017">
    <property type="protein sequence ID" value="EEF60348.1"/>
    <property type="molecule type" value="Genomic_DNA"/>
</dbReference>
<dbReference type="Proteomes" id="UP000003688">
    <property type="component" value="Unassembled WGS sequence"/>
</dbReference>
<dbReference type="STRING" id="320771.Cflav_PD3318"/>
<evidence type="ECO:0000256" key="1">
    <source>
        <dbReference type="SAM" id="Phobius"/>
    </source>
</evidence>